<dbReference type="EMBL" id="BOQE01000001">
    <property type="protein sequence ID" value="GIM44505.1"/>
    <property type="molecule type" value="Genomic_DNA"/>
</dbReference>
<reference evidence="2" key="1">
    <citation type="journal article" date="2023" name="Int. J. Syst. Evol. Microbiol.">
        <title>Collibacillus ludicampi gen. nov., sp. nov., a new soil bacterium of the family Alicyclobacillaceae.</title>
        <authorList>
            <person name="Jojima T."/>
            <person name="Ioku Y."/>
            <person name="Fukuta Y."/>
            <person name="Shirasaka N."/>
            <person name="Matsumura Y."/>
            <person name="Mori M."/>
        </authorList>
    </citation>
    <scope>NUCLEOTIDE SEQUENCE</scope>
    <source>
        <strain evidence="2">TP075</strain>
    </source>
</reference>
<gene>
    <name evidence="2" type="ORF">DNHGIG_00540</name>
</gene>
<comment type="caution">
    <text evidence="2">The sequence shown here is derived from an EMBL/GenBank/DDBJ whole genome shotgun (WGS) entry which is preliminary data.</text>
</comment>
<name>A0AAV4L9Q7_9BACL</name>
<proteinExistence type="predicted"/>
<evidence type="ECO:0000313" key="3">
    <source>
        <dbReference type="Proteomes" id="UP001057291"/>
    </source>
</evidence>
<dbReference type="AlphaFoldDB" id="A0AAV4L9Q7"/>
<accession>A0AAV4L9Q7</accession>
<sequence>MLEQIKEYWKKGWKWFTGIGSSTLFGIMWARAQNSLATISDNIQSWISLPFVWWVKLGGLVKNQPLFQWLYILATFLFLHIICYGIYYVYLKYLKRTGKKKLVTLLCEQEIEKIIKKLERNQDEDIQDDVFEILKKFEKGFSEIFSIENKRDFLCVWVRPKKADEEGVDGYTWVGISLGYSVPENVLEIINTGVTKRGKNTHYLTDLKSYDTEAKEFAFIRNIGEFKFGVGILFMKEGFVKPDKQKEFEISTSLLHLLANLDKVPNALV</sequence>
<keyword evidence="1" id="KW-0812">Transmembrane</keyword>
<keyword evidence="3" id="KW-1185">Reference proteome</keyword>
<organism evidence="2 3">
    <name type="scientific">Collibacillus ludicampi</name>
    <dbReference type="NCBI Taxonomy" id="2771369"/>
    <lineage>
        <taxon>Bacteria</taxon>
        <taxon>Bacillati</taxon>
        <taxon>Bacillota</taxon>
        <taxon>Bacilli</taxon>
        <taxon>Bacillales</taxon>
        <taxon>Alicyclobacillaceae</taxon>
        <taxon>Collibacillus</taxon>
    </lineage>
</organism>
<keyword evidence="1" id="KW-1133">Transmembrane helix</keyword>
<evidence type="ECO:0000256" key="1">
    <source>
        <dbReference type="SAM" id="Phobius"/>
    </source>
</evidence>
<feature type="transmembrane region" description="Helical" evidence="1">
    <location>
        <begin position="69"/>
        <end position="91"/>
    </location>
</feature>
<dbReference type="Proteomes" id="UP001057291">
    <property type="component" value="Unassembled WGS sequence"/>
</dbReference>
<feature type="transmembrane region" description="Helical" evidence="1">
    <location>
        <begin position="12"/>
        <end position="30"/>
    </location>
</feature>
<keyword evidence="1" id="KW-0472">Membrane</keyword>
<evidence type="ECO:0000313" key="2">
    <source>
        <dbReference type="EMBL" id="GIM44505.1"/>
    </source>
</evidence>
<dbReference type="RefSeq" id="WP_282197779.1">
    <property type="nucleotide sequence ID" value="NZ_BOQE01000001.1"/>
</dbReference>
<protein>
    <submittedName>
        <fullName evidence="2">Uncharacterized protein</fullName>
    </submittedName>
</protein>